<evidence type="ECO:0000313" key="7">
    <source>
        <dbReference type="EMBL" id="KAF2749969.1"/>
    </source>
</evidence>
<dbReference type="PANTHER" id="PTHR47424:SF6">
    <property type="entry name" value="PROLINE UTILIZATION TRANS-ACTIVATOR"/>
    <property type="match status" value="1"/>
</dbReference>
<organism evidence="7 8">
    <name type="scientific">Sporormia fimetaria CBS 119925</name>
    <dbReference type="NCBI Taxonomy" id="1340428"/>
    <lineage>
        <taxon>Eukaryota</taxon>
        <taxon>Fungi</taxon>
        <taxon>Dikarya</taxon>
        <taxon>Ascomycota</taxon>
        <taxon>Pezizomycotina</taxon>
        <taxon>Dothideomycetes</taxon>
        <taxon>Pleosporomycetidae</taxon>
        <taxon>Pleosporales</taxon>
        <taxon>Sporormiaceae</taxon>
        <taxon>Sporormia</taxon>
    </lineage>
</organism>
<dbReference type="InterPro" id="IPR001138">
    <property type="entry name" value="Zn2Cys6_DnaBD"/>
</dbReference>
<evidence type="ECO:0000256" key="1">
    <source>
        <dbReference type="ARBA" id="ARBA00022723"/>
    </source>
</evidence>
<keyword evidence="3" id="KW-0804">Transcription</keyword>
<evidence type="ECO:0000256" key="4">
    <source>
        <dbReference type="ARBA" id="ARBA00023242"/>
    </source>
</evidence>
<dbReference type="Pfam" id="PF04082">
    <property type="entry name" value="Fungal_trans"/>
    <property type="match status" value="1"/>
</dbReference>
<keyword evidence="4" id="KW-0539">Nucleus</keyword>
<accession>A0A6A6VJI3</accession>
<reference evidence="7" key="1">
    <citation type="journal article" date="2020" name="Stud. Mycol.">
        <title>101 Dothideomycetes genomes: a test case for predicting lifestyles and emergence of pathogens.</title>
        <authorList>
            <person name="Haridas S."/>
            <person name="Albert R."/>
            <person name="Binder M."/>
            <person name="Bloem J."/>
            <person name="Labutti K."/>
            <person name="Salamov A."/>
            <person name="Andreopoulos B."/>
            <person name="Baker S."/>
            <person name="Barry K."/>
            <person name="Bills G."/>
            <person name="Bluhm B."/>
            <person name="Cannon C."/>
            <person name="Castanera R."/>
            <person name="Culley D."/>
            <person name="Daum C."/>
            <person name="Ezra D."/>
            <person name="Gonzalez J."/>
            <person name="Henrissat B."/>
            <person name="Kuo A."/>
            <person name="Liang C."/>
            <person name="Lipzen A."/>
            <person name="Lutzoni F."/>
            <person name="Magnuson J."/>
            <person name="Mondo S."/>
            <person name="Nolan M."/>
            <person name="Ohm R."/>
            <person name="Pangilinan J."/>
            <person name="Park H.-J."/>
            <person name="Ramirez L."/>
            <person name="Alfaro M."/>
            <person name="Sun H."/>
            <person name="Tritt A."/>
            <person name="Yoshinaga Y."/>
            <person name="Zwiers L.-H."/>
            <person name="Turgeon B."/>
            <person name="Goodwin S."/>
            <person name="Spatafora J."/>
            <person name="Crous P."/>
            <person name="Grigoriev I."/>
        </authorList>
    </citation>
    <scope>NUCLEOTIDE SEQUENCE</scope>
    <source>
        <strain evidence="7">CBS 119925</strain>
    </source>
</reference>
<dbReference type="GO" id="GO:0000981">
    <property type="term" value="F:DNA-binding transcription factor activity, RNA polymerase II-specific"/>
    <property type="evidence" value="ECO:0007669"/>
    <property type="project" value="InterPro"/>
</dbReference>
<feature type="region of interest" description="Disordered" evidence="5">
    <location>
        <begin position="95"/>
        <end position="128"/>
    </location>
</feature>
<name>A0A6A6VJI3_9PLEO</name>
<dbReference type="Gene3D" id="4.10.240.10">
    <property type="entry name" value="Zn(2)-C6 fungal-type DNA-binding domain"/>
    <property type="match status" value="1"/>
</dbReference>
<evidence type="ECO:0000256" key="2">
    <source>
        <dbReference type="ARBA" id="ARBA00023015"/>
    </source>
</evidence>
<dbReference type="GO" id="GO:0008270">
    <property type="term" value="F:zinc ion binding"/>
    <property type="evidence" value="ECO:0007669"/>
    <property type="project" value="InterPro"/>
</dbReference>
<evidence type="ECO:0000313" key="8">
    <source>
        <dbReference type="Proteomes" id="UP000799440"/>
    </source>
</evidence>
<dbReference type="EMBL" id="MU006565">
    <property type="protein sequence ID" value="KAF2749969.1"/>
    <property type="molecule type" value="Genomic_DNA"/>
</dbReference>
<dbReference type="SMART" id="SM00906">
    <property type="entry name" value="Fungal_trans"/>
    <property type="match status" value="1"/>
</dbReference>
<dbReference type="Proteomes" id="UP000799440">
    <property type="component" value="Unassembled WGS sequence"/>
</dbReference>
<feature type="compositionally biased region" description="Polar residues" evidence="5">
    <location>
        <begin position="107"/>
        <end position="128"/>
    </location>
</feature>
<feature type="domain" description="Zn(2)-C6 fungal-type" evidence="6">
    <location>
        <begin position="17"/>
        <end position="49"/>
    </location>
</feature>
<dbReference type="InterPro" id="IPR051127">
    <property type="entry name" value="Fungal_SecMet_Regulators"/>
</dbReference>
<proteinExistence type="predicted"/>
<evidence type="ECO:0000256" key="3">
    <source>
        <dbReference type="ARBA" id="ARBA00023163"/>
    </source>
</evidence>
<dbReference type="InterPro" id="IPR036864">
    <property type="entry name" value="Zn2-C6_fun-type_DNA-bd_sf"/>
</dbReference>
<dbReference type="GO" id="GO:0003677">
    <property type="term" value="F:DNA binding"/>
    <property type="evidence" value="ECO:0007669"/>
    <property type="project" value="InterPro"/>
</dbReference>
<dbReference type="AlphaFoldDB" id="A0A6A6VJI3"/>
<dbReference type="PROSITE" id="PS50048">
    <property type="entry name" value="ZN2_CY6_FUNGAL_2"/>
    <property type="match status" value="1"/>
</dbReference>
<sequence>MSSRRVPPEKRKRAEASCDKCKSRKQKCRKDDGQDACRYCLAHGIECQTTQPRKKRLYGSVEGLGSRLAMLESLLKGMLPQADLSSLDSLRNLGEELGIPMDPHGSDQMSNGSNSITEESSSLLPDQQGQAQYIGPASTFTFYRHLRALMGQTTMREFVLFGSNAADEPLQQSESEKRDLGNEPPNLDSLLSVFFQRINPDFPVLHEASFREGYQQWVSNPESAEPAWFCSFLCVLLLARPVARLAFDEAKERAWWRRVQTLLPVVLFTSSLESIQALMLAAAHLHNTNHRDACWSLTGTAVRIAVGIGLHQDKVDRMHTQLTTEMRKRVWWTLCEFEYNQVSSYDRPSAIQIEQDILPCADADIIGMAEYYPSDYCAHASRLVLHLGSACLALKKTKLDASKEMNLGPLSPIACAMRDLDRWRTTLPAHLRLDAAAVTPALHQRPLMLLHAKFHYATVVLCRYALLTRTTMICKDGLDSANMSLNTMADTCVMSGRALAQILLRLDEMGKFDHITWWDIYYTLASASILLLDLICTRRRRGGIDGAAQSLSLLSRLAELATKHRQDPHMPGTMEKWASLIPELLSMAESVEINAGQGEQHQHRSMELLGPPSTNVQGGMGEGANFLPHVHLPHPLSSASGNTGYHLTDNDGRGKGRFTFGSNTVPPTASGPSYSNRAHDYARPNAGPQMNVMDFPISNISEWNWADFGGLAFSEGGTMLQGPE</sequence>
<dbReference type="OrthoDB" id="3266505at2759"/>
<keyword evidence="2" id="KW-0805">Transcription regulation</keyword>
<keyword evidence="8" id="KW-1185">Reference proteome</keyword>
<keyword evidence="1" id="KW-0479">Metal-binding</keyword>
<dbReference type="PROSITE" id="PS00463">
    <property type="entry name" value="ZN2_CY6_FUNGAL_1"/>
    <property type="match status" value="1"/>
</dbReference>
<dbReference type="CDD" id="cd00067">
    <property type="entry name" value="GAL4"/>
    <property type="match status" value="1"/>
</dbReference>
<protein>
    <recommendedName>
        <fullName evidence="6">Zn(2)-C6 fungal-type domain-containing protein</fullName>
    </recommendedName>
</protein>
<dbReference type="InterPro" id="IPR007219">
    <property type="entry name" value="XnlR_reg_dom"/>
</dbReference>
<dbReference type="CDD" id="cd12148">
    <property type="entry name" value="fungal_TF_MHR"/>
    <property type="match status" value="1"/>
</dbReference>
<dbReference type="GO" id="GO:0006351">
    <property type="term" value="P:DNA-templated transcription"/>
    <property type="evidence" value="ECO:0007669"/>
    <property type="project" value="InterPro"/>
</dbReference>
<gene>
    <name evidence="7" type="ORF">M011DRAFT_465618</name>
</gene>
<evidence type="ECO:0000256" key="5">
    <source>
        <dbReference type="SAM" id="MobiDB-lite"/>
    </source>
</evidence>
<dbReference type="PANTHER" id="PTHR47424">
    <property type="entry name" value="REGULATORY PROTEIN GAL4"/>
    <property type="match status" value="1"/>
</dbReference>
<evidence type="ECO:0000259" key="6">
    <source>
        <dbReference type="PROSITE" id="PS50048"/>
    </source>
</evidence>
<dbReference type="SUPFAM" id="SSF57701">
    <property type="entry name" value="Zn2/Cys6 DNA-binding domain"/>
    <property type="match status" value="1"/>
</dbReference>